<dbReference type="AlphaFoldDB" id="A0A830FA92"/>
<reference evidence="1" key="2">
    <citation type="submission" date="2020-09" db="EMBL/GenBank/DDBJ databases">
        <authorList>
            <person name="Sun Q."/>
            <person name="Ohkuma M."/>
        </authorList>
    </citation>
    <scope>NUCLEOTIDE SEQUENCE</scope>
    <source>
        <strain evidence="1">JCM 19596</strain>
    </source>
</reference>
<dbReference type="EMBL" id="BMPG01000001">
    <property type="protein sequence ID" value="GGL54607.1"/>
    <property type="molecule type" value="Genomic_DNA"/>
</dbReference>
<reference evidence="1" key="1">
    <citation type="journal article" date="2014" name="Int. J. Syst. Evol. Microbiol.">
        <title>Complete genome sequence of Corynebacterium casei LMG S-19264T (=DSM 44701T), isolated from a smear-ripened cheese.</title>
        <authorList>
            <consortium name="US DOE Joint Genome Institute (JGI-PGF)"/>
            <person name="Walter F."/>
            <person name="Albersmeier A."/>
            <person name="Kalinowski J."/>
            <person name="Ruckert C."/>
        </authorList>
    </citation>
    <scope>NUCLEOTIDE SEQUENCE</scope>
    <source>
        <strain evidence="1">JCM 19596</strain>
    </source>
</reference>
<dbReference type="RefSeq" id="WP_188976624.1">
    <property type="nucleotide sequence ID" value="NZ_BMPG01000001.1"/>
</dbReference>
<proteinExistence type="predicted"/>
<protein>
    <recommendedName>
        <fullName evidence="3">MarR family transcriptional regulator</fullName>
    </recommendedName>
</protein>
<dbReference type="Gene3D" id="1.10.10.10">
    <property type="entry name" value="Winged helix-like DNA-binding domain superfamily/Winged helix DNA-binding domain"/>
    <property type="match status" value="1"/>
</dbReference>
<dbReference type="InterPro" id="IPR036388">
    <property type="entry name" value="WH-like_DNA-bd_sf"/>
</dbReference>
<dbReference type="OrthoDB" id="182995at2157"/>
<organism evidence="1 2">
    <name type="scientific">Halocalculus aciditolerans</name>
    <dbReference type="NCBI Taxonomy" id="1383812"/>
    <lineage>
        <taxon>Archaea</taxon>
        <taxon>Methanobacteriati</taxon>
        <taxon>Methanobacteriota</taxon>
        <taxon>Stenosarchaea group</taxon>
        <taxon>Halobacteria</taxon>
        <taxon>Halobacteriales</taxon>
        <taxon>Halobacteriaceae</taxon>
        <taxon>Halocalculus</taxon>
    </lineage>
</organism>
<dbReference type="InterPro" id="IPR036390">
    <property type="entry name" value="WH_DNA-bd_sf"/>
</dbReference>
<gene>
    <name evidence="1" type="ORF">GCM10009039_10900</name>
</gene>
<evidence type="ECO:0000313" key="2">
    <source>
        <dbReference type="Proteomes" id="UP000607197"/>
    </source>
</evidence>
<name>A0A830FA92_9EURY</name>
<dbReference type="SUPFAM" id="SSF46785">
    <property type="entry name" value="Winged helix' DNA-binding domain"/>
    <property type="match status" value="1"/>
</dbReference>
<dbReference type="Proteomes" id="UP000607197">
    <property type="component" value="Unassembled WGS sequence"/>
</dbReference>
<evidence type="ECO:0000313" key="1">
    <source>
        <dbReference type="EMBL" id="GGL54607.1"/>
    </source>
</evidence>
<accession>A0A830FA92</accession>
<evidence type="ECO:0008006" key="3">
    <source>
        <dbReference type="Google" id="ProtNLM"/>
    </source>
</evidence>
<sequence>MHSTATRIPASVDSPNAKLVYLYLATNGGASLTDAKRSLDIPQITLLSVLKTLRKHDLVEHDGDTYTVEADGAAAPGRERVEA</sequence>
<keyword evidence="2" id="KW-1185">Reference proteome</keyword>
<comment type="caution">
    <text evidence="1">The sequence shown here is derived from an EMBL/GenBank/DDBJ whole genome shotgun (WGS) entry which is preliminary data.</text>
</comment>